<gene>
    <name evidence="9" type="ORF">CFN78_15475</name>
</gene>
<dbReference type="GO" id="GO:0005886">
    <property type="term" value="C:plasma membrane"/>
    <property type="evidence" value="ECO:0007669"/>
    <property type="project" value="UniProtKB-SubCell"/>
</dbReference>
<dbReference type="InterPro" id="IPR002781">
    <property type="entry name" value="TM_pro_TauE-like"/>
</dbReference>
<dbReference type="AlphaFoldDB" id="A0A263D1M2"/>
<keyword evidence="5 8" id="KW-0812">Transmembrane</keyword>
<evidence type="ECO:0000256" key="7">
    <source>
        <dbReference type="ARBA" id="ARBA00023136"/>
    </source>
</evidence>
<dbReference type="OrthoDB" id="5472127at2"/>
<keyword evidence="3" id="KW-0813">Transport</keyword>
<evidence type="ECO:0000313" key="10">
    <source>
        <dbReference type="Proteomes" id="UP000242444"/>
    </source>
</evidence>
<dbReference type="InterPro" id="IPR052017">
    <property type="entry name" value="TSUP"/>
</dbReference>
<keyword evidence="7 8" id="KW-0472">Membrane</keyword>
<dbReference type="Pfam" id="PF01925">
    <property type="entry name" value="TauE"/>
    <property type="match status" value="1"/>
</dbReference>
<dbReference type="RefSeq" id="WP_094863484.1">
    <property type="nucleotide sequence ID" value="NZ_NKYE01000008.1"/>
</dbReference>
<dbReference type="InParanoid" id="A0A263D1M2"/>
<organism evidence="9 10">
    <name type="scientific">Amycolatopsis antarctica</name>
    <dbReference type="NCBI Taxonomy" id="1854586"/>
    <lineage>
        <taxon>Bacteria</taxon>
        <taxon>Bacillati</taxon>
        <taxon>Actinomycetota</taxon>
        <taxon>Actinomycetes</taxon>
        <taxon>Pseudonocardiales</taxon>
        <taxon>Pseudonocardiaceae</taxon>
        <taxon>Amycolatopsis</taxon>
    </lineage>
</organism>
<comment type="caution">
    <text evidence="9">The sequence shown here is derived from an EMBL/GenBank/DDBJ whole genome shotgun (WGS) entry which is preliminary data.</text>
</comment>
<name>A0A263D1M2_9PSEU</name>
<evidence type="ECO:0000256" key="1">
    <source>
        <dbReference type="ARBA" id="ARBA00004651"/>
    </source>
</evidence>
<dbReference type="PANTHER" id="PTHR30269:SF37">
    <property type="entry name" value="MEMBRANE TRANSPORTER PROTEIN"/>
    <property type="match status" value="1"/>
</dbReference>
<comment type="similarity">
    <text evidence="2 8">Belongs to the 4-toluene sulfonate uptake permease (TSUP) (TC 2.A.102) family.</text>
</comment>
<evidence type="ECO:0000256" key="8">
    <source>
        <dbReference type="RuleBase" id="RU363041"/>
    </source>
</evidence>
<comment type="subcellular location">
    <subcellularLocation>
        <location evidence="1 8">Cell membrane</location>
        <topology evidence="1 8">Multi-pass membrane protein</topology>
    </subcellularLocation>
</comment>
<evidence type="ECO:0000256" key="4">
    <source>
        <dbReference type="ARBA" id="ARBA00022475"/>
    </source>
</evidence>
<reference evidence="9 10" key="1">
    <citation type="submission" date="2017-07" db="EMBL/GenBank/DDBJ databases">
        <title>Amycolatopsis antarcticus sp. nov., isolated from the surface of an Antarcticus brown macroalga.</title>
        <authorList>
            <person name="Wang J."/>
            <person name="Leiva S."/>
            <person name="Huang J."/>
            <person name="Huang Y."/>
        </authorList>
    </citation>
    <scope>NUCLEOTIDE SEQUENCE [LARGE SCALE GENOMIC DNA]</scope>
    <source>
        <strain evidence="9 10">AU-G6</strain>
    </source>
</reference>
<feature type="transmembrane region" description="Helical" evidence="8">
    <location>
        <begin position="82"/>
        <end position="112"/>
    </location>
</feature>
<keyword evidence="10" id="KW-1185">Reference proteome</keyword>
<evidence type="ECO:0000256" key="6">
    <source>
        <dbReference type="ARBA" id="ARBA00022989"/>
    </source>
</evidence>
<accession>A0A263D1M2</accession>
<dbReference type="EMBL" id="NKYE01000008">
    <property type="protein sequence ID" value="OZM72384.1"/>
    <property type="molecule type" value="Genomic_DNA"/>
</dbReference>
<dbReference type="Proteomes" id="UP000242444">
    <property type="component" value="Unassembled WGS sequence"/>
</dbReference>
<dbReference type="PANTHER" id="PTHR30269">
    <property type="entry name" value="TRANSMEMBRANE PROTEIN YFCA"/>
    <property type="match status" value="1"/>
</dbReference>
<evidence type="ECO:0000256" key="2">
    <source>
        <dbReference type="ARBA" id="ARBA00009142"/>
    </source>
</evidence>
<evidence type="ECO:0000313" key="9">
    <source>
        <dbReference type="EMBL" id="OZM72384.1"/>
    </source>
</evidence>
<evidence type="ECO:0000256" key="5">
    <source>
        <dbReference type="ARBA" id="ARBA00022692"/>
    </source>
</evidence>
<feature type="transmembrane region" description="Helical" evidence="8">
    <location>
        <begin position="216"/>
        <end position="237"/>
    </location>
</feature>
<evidence type="ECO:0000256" key="3">
    <source>
        <dbReference type="ARBA" id="ARBA00022448"/>
    </source>
</evidence>
<proteinExistence type="inferred from homology"/>
<protein>
    <recommendedName>
        <fullName evidence="8">Probable membrane transporter protein</fullName>
    </recommendedName>
</protein>
<sequence length="238" mass="24264">MSTGLLLAGLVVFAGSVVQGGVGFGLNLIAAPILALIDPELVPVPVLLIACAQAGLTVLRERRETHWPGVGWAMAGRLPGNLLGVLALASLPLAGFTIAVGLSVLACVALSLLTWQPAITRSSLVIAGAASGAFGTAASIGGPPMALLYQNSAGPRMRATLGAYFLFSSVSSVLTLTIAGQVTVRHLWAALVLLPFMGLGFLVSSPLRRFLDDGRIRYAVLAVAAGSALLLVARGVFG</sequence>
<feature type="transmembrane region" description="Helical" evidence="8">
    <location>
        <begin position="186"/>
        <end position="204"/>
    </location>
</feature>
<keyword evidence="6 8" id="KW-1133">Transmembrane helix</keyword>
<feature type="transmembrane region" description="Helical" evidence="8">
    <location>
        <begin position="161"/>
        <end position="180"/>
    </location>
</feature>
<feature type="transmembrane region" description="Helical" evidence="8">
    <location>
        <begin position="124"/>
        <end position="149"/>
    </location>
</feature>
<keyword evidence="4 8" id="KW-1003">Cell membrane</keyword>